<dbReference type="Proteomes" id="UP000787156">
    <property type="component" value="Unassembled WGS sequence"/>
</dbReference>
<name>A0A9D2UUP6_ACILW</name>
<gene>
    <name evidence="1" type="ORF">K8V79_12385</name>
</gene>
<dbReference type="AlphaFoldDB" id="A0A9D2UUP6"/>
<proteinExistence type="predicted"/>
<reference evidence="1" key="2">
    <citation type="submission" date="2021-09" db="EMBL/GenBank/DDBJ databases">
        <authorList>
            <person name="Gilroy R."/>
        </authorList>
    </citation>
    <scope>NUCLEOTIDE SEQUENCE</scope>
    <source>
        <strain evidence="1">CHK135-1449</strain>
    </source>
</reference>
<evidence type="ECO:0000313" key="2">
    <source>
        <dbReference type="Proteomes" id="UP000787156"/>
    </source>
</evidence>
<evidence type="ECO:0000313" key="1">
    <source>
        <dbReference type="EMBL" id="HJF29005.1"/>
    </source>
</evidence>
<comment type="caution">
    <text evidence="1">The sequence shown here is derived from an EMBL/GenBank/DDBJ whole genome shotgun (WGS) entry which is preliminary data.</text>
</comment>
<accession>A0A9D2UUP6</accession>
<reference evidence="1" key="1">
    <citation type="journal article" date="2021" name="PeerJ">
        <title>Extensive microbial diversity within the chicken gut microbiome revealed by metagenomics and culture.</title>
        <authorList>
            <person name="Gilroy R."/>
            <person name="Ravi A."/>
            <person name="Getino M."/>
            <person name="Pursley I."/>
            <person name="Horton D.L."/>
            <person name="Alikhan N.F."/>
            <person name="Baker D."/>
            <person name="Gharbi K."/>
            <person name="Hall N."/>
            <person name="Watson M."/>
            <person name="Adriaenssens E.M."/>
            <person name="Foster-Nyarko E."/>
            <person name="Jarju S."/>
            <person name="Secka A."/>
            <person name="Antonio M."/>
            <person name="Oren A."/>
            <person name="Chaudhuri R.R."/>
            <person name="La Ragione R."/>
            <person name="Hildebrand F."/>
            <person name="Pallen M.J."/>
        </authorList>
    </citation>
    <scope>NUCLEOTIDE SEQUENCE</scope>
    <source>
        <strain evidence="1">CHK135-1449</strain>
    </source>
</reference>
<dbReference type="EMBL" id="DYWX01000138">
    <property type="protein sequence ID" value="HJF29005.1"/>
    <property type="molecule type" value="Genomic_DNA"/>
</dbReference>
<protein>
    <submittedName>
        <fullName evidence="1">Uncharacterized protein</fullName>
    </submittedName>
</protein>
<organism evidence="1 2">
    <name type="scientific">Acinetobacter lwoffii</name>
    <dbReference type="NCBI Taxonomy" id="28090"/>
    <lineage>
        <taxon>Bacteria</taxon>
        <taxon>Pseudomonadati</taxon>
        <taxon>Pseudomonadota</taxon>
        <taxon>Gammaproteobacteria</taxon>
        <taxon>Moraxellales</taxon>
        <taxon>Moraxellaceae</taxon>
        <taxon>Acinetobacter</taxon>
    </lineage>
</organism>
<sequence length="463" mass="53779">MNALVKAKLIKELHELEQALDHDSLSLYETACAKKRIHDIFNLCDEPIFKSQIFAFKSRTQPELAAYQFVATTSYQLSFRGYFHNDTELIRSLKAFSVAGWAFLHHPQQGWQLWFMPSAEMEPQHSPWNDLESCYHWLLQHPRFDLKPDQQRIPSGLLIPFAEQPATQEISSYHLSDSPSPVHALTRGIQTIPLLSQVVQESSETQASPLSMQQTSLPHPNTAVSYEEVNFPLNLQLANMQAQVRPLEISDLARLCKLELDPIVAPWHVDLALYYAAEDQWQNQPVYLIEQLDEHGQWLKYLMLLGTSSLQQAQQCIEHWESLYKRYCIAIKSIQWTDIAQIFTQFDLLYNLYHDQAETCWTHASYLPFIPASSIHTSKFIQFEETPADFSTPLLLLQEHQKIRVIHGEQRLSLNPQEKTYPYLLLKRSKHLNWQKIHQIILSLPQPLSVHTLYTEILTQITE</sequence>